<dbReference type="InterPro" id="IPR057207">
    <property type="entry name" value="FBXL15_LRR"/>
</dbReference>
<dbReference type="RefSeq" id="XP_042562750.1">
    <property type="nucleotide sequence ID" value="XM_042706816.1"/>
</dbReference>
<reference evidence="3" key="1">
    <citation type="submission" date="2025-08" db="UniProtKB">
        <authorList>
            <consortium name="RefSeq"/>
        </authorList>
    </citation>
    <scope>IDENTIFICATION</scope>
</reference>
<proteinExistence type="predicted"/>
<keyword evidence="2" id="KW-1185">Reference proteome</keyword>
<dbReference type="GO" id="GO:0019005">
    <property type="term" value="C:SCF ubiquitin ligase complex"/>
    <property type="evidence" value="ECO:0007669"/>
    <property type="project" value="TreeGrafter"/>
</dbReference>
<dbReference type="AlphaFoldDB" id="A0A8M1KJK8"/>
<gene>
    <name evidence="3" type="primary">amn1</name>
</gene>
<protein>
    <submittedName>
        <fullName evidence="3">Protein AMN1 homolog</fullName>
    </submittedName>
</protein>
<dbReference type="OrthoDB" id="10257471at2759"/>
<organism evidence="2 3">
    <name type="scientific">Clupea harengus</name>
    <name type="common">Atlantic herring</name>
    <dbReference type="NCBI Taxonomy" id="7950"/>
    <lineage>
        <taxon>Eukaryota</taxon>
        <taxon>Metazoa</taxon>
        <taxon>Chordata</taxon>
        <taxon>Craniata</taxon>
        <taxon>Vertebrata</taxon>
        <taxon>Euteleostomi</taxon>
        <taxon>Actinopterygii</taxon>
        <taxon>Neopterygii</taxon>
        <taxon>Teleostei</taxon>
        <taxon>Clupei</taxon>
        <taxon>Clupeiformes</taxon>
        <taxon>Clupeoidei</taxon>
        <taxon>Clupeidae</taxon>
        <taxon>Clupea</taxon>
    </lineage>
</organism>
<dbReference type="Proteomes" id="UP000515152">
    <property type="component" value="Unplaced"/>
</dbReference>
<sequence length="260" mass="28328">MQGYLWNCTGYMEVQSLLDMCVDHVARHADNRYKDLIELPEHIKDKVVRIMSLRGTLTDSNISQVLHSGIKTLDLHNCRFSDLALQKISCRHLSRICLSNSSEITSTGLEALASSCPNLRCVDLSGCVSVSDPGVQALACCCTGLEVICLMGCTALSSKAIQELGAHCRMLHTVSISDTAVSDEGVVSLATGVCANSLKEIHMSGCSNLTDEAVISVLTNCPNIRTFIFHGCPLITDRSREALQSHTGRDKIKHVTWTVY</sequence>
<feature type="domain" description="F-box/LRR-repeat protein 15-like leucin rich repeat" evidence="1">
    <location>
        <begin position="57"/>
        <end position="248"/>
    </location>
</feature>
<name>A0A8M1KJK8_CLUHA</name>
<dbReference type="PANTHER" id="PTHR13318:SF254">
    <property type="entry name" value="PROTEIN AMN1 HOMOLOG"/>
    <property type="match status" value="1"/>
</dbReference>
<dbReference type="Pfam" id="PF25372">
    <property type="entry name" value="DUF7885"/>
    <property type="match status" value="1"/>
</dbReference>
<dbReference type="InterPro" id="IPR006553">
    <property type="entry name" value="Leu-rich_rpt_Cys-con_subtyp"/>
</dbReference>
<evidence type="ECO:0000259" key="1">
    <source>
        <dbReference type="Pfam" id="PF25372"/>
    </source>
</evidence>
<dbReference type="GeneID" id="122132055"/>
<dbReference type="GO" id="GO:0031146">
    <property type="term" value="P:SCF-dependent proteasomal ubiquitin-dependent protein catabolic process"/>
    <property type="evidence" value="ECO:0007669"/>
    <property type="project" value="TreeGrafter"/>
</dbReference>
<accession>A0A8M1KJK8</accession>
<evidence type="ECO:0000313" key="3">
    <source>
        <dbReference type="RefSeq" id="XP_042562750.1"/>
    </source>
</evidence>
<dbReference type="SMART" id="SM00367">
    <property type="entry name" value="LRR_CC"/>
    <property type="match status" value="6"/>
</dbReference>
<dbReference type="CTD" id="196394"/>
<dbReference type="KEGG" id="char:122132055"/>
<dbReference type="PANTHER" id="PTHR13318">
    <property type="entry name" value="PARTNER OF PAIRED, ISOFORM B-RELATED"/>
    <property type="match status" value="1"/>
</dbReference>
<evidence type="ECO:0000313" key="2">
    <source>
        <dbReference type="Proteomes" id="UP000515152"/>
    </source>
</evidence>